<dbReference type="Pfam" id="PF03466">
    <property type="entry name" value="LysR_substrate"/>
    <property type="match status" value="1"/>
</dbReference>
<comment type="caution">
    <text evidence="6">The sequence shown here is derived from an EMBL/GenBank/DDBJ whole genome shotgun (WGS) entry which is preliminary data.</text>
</comment>
<dbReference type="RefSeq" id="WP_120325250.1">
    <property type="nucleotide sequence ID" value="NZ_RAPF01000006.1"/>
</dbReference>
<keyword evidence="3" id="KW-0238">DNA-binding</keyword>
<dbReference type="GO" id="GO:0003677">
    <property type="term" value="F:DNA binding"/>
    <property type="evidence" value="ECO:0007669"/>
    <property type="project" value="UniProtKB-KW"/>
</dbReference>
<dbReference type="Proteomes" id="UP000284395">
    <property type="component" value="Unassembled WGS sequence"/>
</dbReference>
<dbReference type="InterPro" id="IPR005119">
    <property type="entry name" value="LysR_subst-bd"/>
</dbReference>
<reference evidence="6 7" key="1">
    <citation type="submission" date="2018-09" db="EMBL/GenBank/DDBJ databases">
        <title>Altererythrobacter spongiae sp. nov., isolated from a marine sponge.</title>
        <authorList>
            <person name="Zhuang L."/>
            <person name="Luo L."/>
        </authorList>
    </citation>
    <scope>NUCLEOTIDE SEQUENCE [LARGE SCALE GENOMIC DNA]</scope>
    <source>
        <strain evidence="6 7">HN-Y73</strain>
    </source>
</reference>
<organism evidence="6 7">
    <name type="scientific">Altericroceibacterium spongiae</name>
    <dbReference type="NCBI Taxonomy" id="2320269"/>
    <lineage>
        <taxon>Bacteria</taxon>
        <taxon>Pseudomonadati</taxon>
        <taxon>Pseudomonadota</taxon>
        <taxon>Alphaproteobacteria</taxon>
        <taxon>Sphingomonadales</taxon>
        <taxon>Erythrobacteraceae</taxon>
        <taxon>Altericroceibacterium</taxon>
    </lineage>
</organism>
<dbReference type="EMBL" id="RAPF01000006">
    <property type="protein sequence ID" value="RKF19310.1"/>
    <property type="molecule type" value="Genomic_DNA"/>
</dbReference>
<dbReference type="Pfam" id="PF00126">
    <property type="entry name" value="HTH_1"/>
    <property type="match status" value="1"/>
</dbReference>
<evidence type="ECO:0000259" key="5">
    <source>
        <dbReference type="PROSITE" id="PS50931"/>
    </source>
</evidence>
<dbReference type="PANTHER" id="PTHR30346:SF17">
    <property type="entry name" value="LYSR FAMILY TRANSCRIPTIONAL REGULATOR"/>
    <property type="match status" value="1"/>
</dbReference>
<dbReference type="AlphaFoldDB" id="A0A420EF66"/>
<dbReference type="CDD" id="cd08453">
    <property type="entry name" value="PBP2_IlvR"/>
    <property type="match status" value="1"/>
</dbReference>
<dbReference type="InterPro" id="IPR037412">
    <property type="entry name" value="IlvR_PBP2"/>
</dbReference>
<keyword evidence="7" id="KW-1185">Reference proteome</keyword>
<dbReference type="InterPro" id="IPR000847">
    <property type="entry name" value="LysR_HTH_N"/>
</dbReference>
<comment type="similarity">
    <text evidence="1">Belongs to the LysR transcriptional regulatory family.</text>
</comment>
<evidence type="ECO:0000313" key="6">
    <source>
        <dbReference type="EMBL" id="RKF19310.1"/>
    </source>
</evidence>
<keyword evidence="2" id="KW-0805">Transcription regulation</keyword>
<dbReference type="SUPFAM" id="SSF46785">
    <property type="entry name" value="Winged helix' DNA-binding domain"/>
    <property type="match status" value="1"/>
</dbReference>
<accession>A0A420EF66</accession>
<dbReference type="InterPro" id="IPR036390">
    <property type="entry name" value="WH_DNA-bd_sf"/>
</dbReference>
<dbReference type="PANTHER" id="PTHR30346">
    <property type="entry name" value="TRANSCRIPTIONAL DUAL REGULATOR HCAR-RELATED"/>
    <property type="match status" value="1"/>
</dbReference>
<dbReference type="Gene3D" id="3.40.190.10">
    <property type="entry name" value="Periplasmic binding protein-like II"/>
    <property type="match status" value="2"/>
</dbReference>
<dbReference type="GO" id="GO:0032993">
    <property type="term" value="C:protein-DNA complex"/>
    <property type="evidence" value="ECO:0007669"/>
    <property type="project" value="TreeGrafter"/>
</dbReference>
<evidence type="ECO:0000256" key="1">
    <source>
        <dbReference type="ARBA" id="ARBA00009437"/>
    </source>
</evidence>
<keyword evidence="4" id="KW-0804">Transcription</keyword>
<evidence type="ECO:0000256" key="4">
    <source>
        <dbReference type="ARBA" id="ARBA00023163"/>
    </source>
</evidence>
<feature type="domain" description="HTH lysR-type" evidence="5">
    <location>
        <begin position="1"/>
        <end position="58"/>
    </location>
</feature>
<dbReference type="SUPFAM" id="SSF53850">
    <property type="entry name" value="Periplasmic binding protein-like II"/>
    <property type="match status" value="1"/>
</dbReference>
<dbReference type="PROSITE" id="PS50931">
    <property type="entry name" value="HTH_LYSR"/>
    <property type="match status" value="1"/>
</dbReference>
<name>A0A420EF66_9SPHN</name>
<dbReference type="Gene3D" id="1.10.10.10">
    <property type="entry name" value="Winged helix-like DNA-binding domain superfamily/Winged helix DNA-binding domain"/>
    <property type="match status" value="1"/>
</dbReference>
<protein>
    <submittedName>
        <fullName evidence="6">LysR family transcriptional regulator</fullName>
    </submittedName>
</protein>
<evidence type="ECO:0000256" key="2">
    <source>
        <dbReference type="ARBA" id="ARBA00023015"/>
    </source>
</evidence>
<evidence type="ECO:0000256" key="3">
    <source>
        <dbReference type="ARBA" id="ARBA00023125"/>
    </source>
</evidence>
<dbReference type="InterPro" id="IPR036388">
    <property type="entry name" value="WH-like_DNA-bd_sf"/>
</dbReference>
<sequence>MDLRQLRHFMAVAETLHFGHAAQRLGMTQPPLSQSIMALERELGADLFLRSKRSVMLTDFGRQWLDHVRPAVEAVDDLGPIAERLRTGKAGRLSLAFVSTADYSVLPDLVQHYSSSFPDVELDLIEATSDVQIEALLEGRINAGILISERSALPSALDYRPLLTEPLVAAVPESWCRGGALDLVDGELQGDAWMAQPLIIFPRRVSPDFHALVTGFYHTQGFQPMIRQEAIQMQTIISLVSAGLGMALVPASLRHLARTGVRYIAIAGDAPMLETGLAWRKGDEAPILAGLIDIAAKAGGDG</sequence>
<gene>
    <name evidence="6" type="ORF">D6851_12690</name>
</gene>
<dbReference type="PRINTS" id="PR00039">
    <property type="entry name" value="HTHLYSR"/>
</dbReference>
<evidence type="ECO:0000313" key="7">
    <source>
        <dbReference type="Proteomes" id="UP000284395"/>
    </source>
</evidence>
<dbReference type="FunFam" id="1.10.10.10:FF:000001">
    <property type="entry name" value="LysR family transcriptional regulator"/>
    <property type="match status" value="1"/>
</dbReference>
<proteinExistence type="inferred from homology"/>
<dbReference type="OrthoDB" id="7158941at2"/>
<dbReference type="GO" id="GO:0003700">
    <property type="term" value="F:DNA-binding transcription factor activity"/>
    <property type="evidence" value="ECO:0007669"/>
    <property type="project" value="InterPro"/>
</dbReference>